<name>A0ABU6APN7_9NOCA</name>
<feature type="compositionally biased region" description="Basic and acidic residues" evidence="1">
    <location>
        <begin position="331"/>
        <end position="344"/>
    </location>
</feature>
<gene>
    <name evidence="2" type="ORF">U3653_05335</name>
</gene>
<feature type="region of interest" description="Disordered" evidence="1">
    <location>
        <begin position="198"/>
        <end position="313"/>
    </location>
</feature>
<evidence type="ECO:0000313" key="3">
    <source>
        <dbReference type="Proteomes" id="UP001348098"/>
    </source>
</evidence>
<comment type="caution">
    <text evidence="2">The sequence shown here is derived from an EMBL/GenBank/DDBJ whole genome shotgun (WGS) entry which is preliminary data.</text>
</comment>
<feature type="region of interest" description="Disordered" evidence="1">
    <location>
        <begin position="524"/>
        <end position="560"/>
    </location>
</feature>
<dbReference type="RefSeq" id="WP_195077495.1">
    <property type="nucleotide sequence ID" value="NZ_JAYESH010000001.1"/>
</dbReference>
<feature type="compositionally biased region" description="Low complexity" evidence="1">
    <location>
        <begin position="349"/>
        <end position="394"/>
    </location>
</feature>
<evidence type="ECO:0000313" key="2">
    <source>
        <dbReference type="EMBL" id="MEB3509433.1"/>
    </source>
</evidence>
<proteinExistence type="predicted"/>
<keyword evidence="3" id="KW-1185">Reference proteome</keyword>
<protein>
    <submittedName>
        <fullName evidence="2">Uncharacterized protein</fullName>
    </submittedName>
</protein>
<reference evidence="2 3" key="1">
    <citation type="submission" date="2023-12" db="EMBL/GenBank/DDBJ databases">
        <title>novel species in genus Nocarida.</title>
        <authorList>
            <person name="Li Z."/>
        </authorList>
    </citation>
    <scope>NUCLEOTIDE SEQUENCE [LARGE SCALE GENOMIC DNA]</scope>
    <source>
        <strain evidence="2 3">CDC186</strain>
    </source>
</reference>
<feature type="compositionally biased region" description="Low complexity" evidence="1">
    <location>
        <begin position="544"/>
        <end position="560"/>
    </location>
</feature>
<organism evidence="2 3">
    <name type="scientific">Nocardia implantans</name>
    <dbReference type="NCBI Taxonomy" id="3108168"/>
    <lineage>
        <taxon>Bacteria</taxon>
        <taxon>Bacillati</taxon>
        <taxon>Actinomycetota</taxon>
        <taxon>Actinomycetes</taxon>
        <taxon>Mycobacteriales</taxon>
        <taxon>Nocardiaceae</taxon>
        <taxon>Nocardia</taxon>
    </lineage>
</organism>
<dbReference type="Proteomes" id="UP001348098">
    <property type="component" value="Unassembled WGS sequence"/>
</dbReference>
<evidence type="ECO:0000256" key="1">
    <source>
        <dbReference type="SAM" id="MobiDB-lite"/>
    </source>
</evidence>
<feature type="compositionally biased region" description="Polar residues" evidence="1">
    <location>
        <begin position="261"/>
        <end position="274"/>
    </location>
</feature>
<sequence length="560" mass="58781">MSDDMPMLVVPDVYSPKWPAKRLKLFATIHDWLDVDKGDDKSLHTILQEDWSALGDGEKDDVPDSGTVPQVELNSTHIRSLLFTNYANVNSALKDNFDQMLERDAKLAAKVNDSKISVDNARSSLKKLISFLNTEAARPPADMDENKHVMTYVSSGLEAALGTMDTAKTEQEKTADGIDEQSAANKELADRIKALEAAQKAGAAQPDDIKQPQVPGVNDGTKPNDVGNPDPGDVTKNPNGTDDGTKPKDVDPSDLGDSTKDNTGTDSTKPQDVDTSGLGNGTTPGTNGLGDTSGVGTPAAYTPTSSPTPGMDLGSLLAQQMMMRNLADQDMNNRRRDLDPSRYDDEIDPVAPQPVASPVTAQPAAAQPASTAPASTQHAAAPASATSTQPTAAPGRTPGEDGSVVYTFPNGKTQKVSVTTAQGLDAAFGNHSGTDAQKAYEKTPAKWSDKKQIGQRVGDFQLMTGDVATWTNSTAILVVWPPEEGGTEAGTLEVIVKGELKPFDPKMPEIASDTNLFEGFAHPNGIEVTAPADGAAPQTTPGTADQPADAAMPVAAMPAG</sequence>
<dbReference type="EMBL" id="JAYKYQ010000002">
    <property type="protein sequence ID" value="MEB3509433.1"/>
    <property type="molecule type" value="Genomic_DNA"/>
</dbReference>
<feature type="compositionally biased region" description="Gly residues" evidence="1">
    <location>
        <begin position="278"/>
        <end position="293"/>
    </location>
</feature>
<accession>A0ABU6APN7</accession>
<feature type="compositionally biased region" description="Low complexity" evidence="1">
    <location>
        <begin position="294"/>
        <end position="309"/>
    </location>
</feature>
<feature type="region of interest" description="Disordered" evidence="1">
    <location>
        <begin position="328"/>
        <end position="408"/>
    </location>
</feature>